<feature type="domain" description="DUF4397" evidence="2">
    <location>
        <begin position="194"/>
        <end position="311"/>
    </location>
</feature>
<gene>
    <name evidence="4" type="ORF">ACFPFO_02495</name>
</gene>
<organism evidence="4 5">
    <name type="scientific">Saliphagus infecundisoli</name>
    <dbReference type="NCBI Taxonomy" id="1849069"/>
    <lineage>
        <taxon>Archaea</taxon>
        <taxon>Methanobacteriati</taxon>
        <taxon>Methanobacteriota</taxon>
        <taxon>Stenosarchaea group</taxon>
        <taxon>Halobacteria</taxon>
        <taxon>Halobacteriales</taxon>
        <taxon>Natrialbaceae</taxon>
        <taxon>Saliphagus</taxon>
    </lineage>
</organism>
<dbReference type="RefSeq" id="WP_224827586.1">
    <property type="nucleotide sequence ID" value="NZ_JAIVEF010000002.1"/>
</dbReference>
<dbReference type="AlphaFoldDB" id="A0ABD5QA69"/>
<evidence type="ECO:0000313" key="5">
    <source>
        <dbReference type="Proteomes" id="UP001595925"/>
    </source>
</evidence>
<evidence type="ECO:0000313" key="4">
    <source>
        <dbReference type="EMBL" id="MFC4986665.1"/>
    </source>
</evidence>
<proteinExistence type="predicted"/>
<evidence type="ECO:0000259" key="3">
    <source>
        <dbReference type="Pfam" id="PF23951"/>
    </source>
</evidence>
<dbReference type="PROSITE" id="PS51318">
    <property type="entry name" value="TAT"/>
    <property type="match status" value="1"/>
</dbReference>
<dbReference type="EMBL" id="JBHSJG010000006">
    <property type="protein sequence ID" value="MFC4986665.1"/>
    <property type="molecule type" value="Genomic_DNA"/>
</dbReference>
<evidence type="ECO:0000259" key="2">
    <source>
        <dbReference type="Pfam" id="PF14344"/>
    </source>
</evidence>
<reference evidence="4 5" key="1">
    <citation type="journal article" date="2019" name="Int. J. Syst. Evol. Microbiol.">
        <title>The Global Catalogue of Microorganisms (GCM) 10K type strain sequencing project: providing services to taxonomists for standard genome sequencing and annotation.</title>
        <authorList>
            <consortium name="The Broad Institute Genomics Platform"/>
            <consortium name="The Broad Institute Genome Sequencing Center for Infectious Disease"/>
            <person name="Wu L."/>
            <person name="Ma J."/>
        </authorList>
    </citation>
    <scope>NUCLEOTIDE SEQUENCE [LARGE SCALE GENOMIC DNA]</scope>
    <source>
        <strain evidence="4 5">CGMCC 1.15824</strain>
    </source>
</reference>
<dbReference type="InterPro" id="IPR025510">
    <property type="entry name" value="DUF4397"/>
</dbReference>
<feature type="domain" description="DUF7282" evidence="3">
    <location>
        <begin position="59"/>
        <end position="183"/>
    </location>
</feature>
<name>A0ABD5QA69_9EURY</name>
<keyword evidence="5" id="KW-1185">Reference proteome</keyword>
<dbReference type="Pfam" id="PF23951">
    <property type="entry name" value="DUF7282"/>
    <property type="match status" value="1"/>
</dbReference>
<comment type="caution">
    <text evidence="4">The sequence shown here is derived from an EMBL/GenBank/DDBJ whole genome shotgun (WGS) entry which is preliminary data.</text>
</comment>
<protein>
    <submittedName>
        <fullName evidence="4">DUF4397 domain-containing protein</fullName>
    </submittedName>
</protein>
<evidence type="ECO:0000256" key="1">
    <source>
        <dbReference type="SAM" id="MobiDB-lite"/>
    </source>
</evidence>
<dbReference type="Pfam" id="PF14344">
    <property type="entry name" value="DUF4397"/>
    <property type="match status" value="1"/>
</dbReference>
<dbReference type="InterPro" id="IPR006311">
    <property type="entry name" value="TAT_signal"/>
</dbReference>
<dbReference type="InterPro" id="IPR055706">
    <property type="entry name" value="Slg1/2_DUF7282"/>
</dbReference>
<accession>A0ABD5QA69</accession>
<feature type="compositionally biased region" description="Low complexity" evidence="1">
    <location>
        <begin position="34"/>
        <end position="50"/>
    </location>
</feature>
<feature type="region of interest" description="Disordered" evidence="1">
    <location>
        <begin position="26"/>
        <end position="52"/>
    </location>
</feature>
<sequence length="389" mass="40531">MTDKTRRRFLQIGSGAVLLGGVGHVVADDHNESDGGNESGEMNESGGMNESDGEMEATAMVTFEDQTTDGTWVTVAEAMLPEGGFVTIHDSSLLDGEVLGSVIGVSEAMEAGEMSDVEVPLFGDIPGTDFDREMLEEDETLIAMPHMDSNDSGAYEFVESEGEVDGPYVNDAGDPVVADAMVTVEADDEEEGSASVRVAHLSPDAPNVDVYVDGELTIEDLPFGDVTDYLELPAGTYGIEITAAGDAETVVFDQDLEVPAGAFTIAAIGELEGDSAFEVTVIEDDVSELGEGEARVSAFHASPDAPNVDIRVAETGEALFEDVPYGEGGSVAVPAGDYRLCIYPAGGDEAVIGADVSLEAGTAYSAFATGYVGSEPMLDLSVAASDTWD</sequence>
<dbReference type="Proteomes" id="UP001595925">
    <property type="component" value="Unassembled WGS sequence"/>
</dbReference>